<evidence type="ECO:0000313" key="3">
    <source>
        <dbReference type="EMBL" id="CAE0051545.1"/>
    </source>
</evidence>
<gene>
    <name evidence="3" type="ORF">RMAR00112_LOCUS19545</name>
    <name evidence="4" type="ORF">RMAR00112_LOCUS19550</name>
</gene>
<sequence>MEKDDGGGPPDCKIILWDTETTGLTNSARIIEIALMDYDEPNRNLNILFNPLCEIPNSHIHGITETDVAHSSTFVQSWEKVFGFVQSVAKGSTPVLVAHNSKFDVRMLANEVQRAKGAICVPDRWKFACSLVDASKIAWPTESSYSMKNLSVKLGIGKTVAHRALDDIFQQRAILQRAAEVLGGVVELKTILFRRAKPLAARTSTQTVTRKSSNEILDAGDMCFYFKEDAATYHLSGVCRSLWSQSYSGIEVWNRPPLDKRLCKICSNLLGDQTSEVTGSPSEISTELPATPRALEQSSLPTLERLGHMAERSTIQATGSQRLDKVVASAETPPTGRIGAKALSSGKNQLRQIPMSISSISSGSQQRTTSRDAKALSGRRTLTDTSNSDFEPNSAEENARKLNGSPNEKMCARTLVGENRSQRSEVYMYIEGRSVYHSSTCSALQKANVSKIKYSPVPPIGLRECKVCNELSGIAAASEKSTTSTLRTTDRGASSYSDSSRGSSATGTKRIPTKKICSSSLSDGFDVDEPRSARSDSRSRSSSLSQSCQETKFVKAEKEKEKIGGQIYMYTDTGRVYHTVHCPGLQQTRKEVRICSEVPAGLPFCRFCENA</sequence>
<dbReference type="SMART" id="SM00479">
    <property type="entry name" value="EXOIII"/>
    <property type="match status" value="1"/>
</dbReference>
<reference evidence="4" key="1">
    <citation type="submission" date="2021-01" db="EMBL/GenBank/DDBJ databases">
        <authorList>
            <person name="Corre E."/>
            <person name="Pelletier E."/>
            <person name="Niang G."/>
            <person name="Scheremetjew M."/>
            <person name="Finn R."/>
            <person name="Kale V."/>
            <person name="Holt S."/>
            <person name="Cochrane G."/>
            <person name="Meng A."/>
            <person name="Brown T."/>
            <person name="Cohen L."/>
        </authorList>
    </citation>
    <scope>NUCLEOTIDE SEQUENCE</scope>
    <source>
        <strain evidence="4">CCMP 769</strain>
    </source>
</reference>
<proteinExistence type="predicted"/>
<accession>A0A7S3EGQ8</accession>
<dbReference type="GO" id="GO:0005829">
    <property type="term" value="C:cytosol"/>
    <property type="evidence" value="ECO:0007669"/>
    <property type="project" value="TreeGrafter"/>
</dbReference>
<dbReference type="Pfam" id="PF00929">
    <property type="entry name" value="RNase_T"/>
    <property type="match status" value="1"/>
</dbReference>
<dbReference type="CDD" id="cd06127">
    <property type="entry name" value="DEDDh"/>
    <property type="match status" value="1"/>
</dbReference>
<feature type="compositionally biased region" description="Basic and acidic residues" evidence="1">
    <location>
        <begin position="528"/>
        <end position="539"/>
    </location>
</feature>
<dbReference type="PANTHER" id="PTHR30231:SF41">
    <property type="entry name" value="DNA POLYMERASE III SUBUNIT EPSILON"/>
    <property type="match status" value="1"/>
</dbReference>
<protein>
    <recommendedName>
        <fullName evidence="2">Exonuclease domain-containing protein</fullName>
    </recommendedName>
</protein>
<dbReference type="Gene3D" id="3.30.420.10">
    <property type="entry name" value="Ribonuclease H-like superfamily/Ribonuclease H"/>
    <property type="match status" value="1"/>
</dbReference>
<dbReference type="InterPro" id="IPR013520">
    <property type="entry name" value="Ribonucl_H"/>
</dbReference>
<dbReference type="SUPFAM" id="SSF53098">
    <property type="entry name" value="Ribonuclease H-like"/>
    <property type="match status" value="1"/>
</dbReference>
<feature type="domain" description="Exonuclease" evidence="2">
    <location>
        <begin position="13"/>
        <end position="184"/>
    </location>
</feature>
<feature type="compositionally biased region" description="Low complexity" evidence="1">
    <location>
        <begin position="357"/>
        <end position="368"/>
    </location>
</feature>
<evidence type="ECO:0000313" key="4">
    <source>
        <dbReference type="EMBL" id="CAE0051550.1"/>
    </source>
</evidence>
<organism evidence="4">
    <name type="scientific">Rhodosorus marinus</name>
    <dbReference type="NCBI Taxonomy" id="101924"/>
    <lineage>
        <taxon>Eukaryota</taxon>
        <taxon>Rhodophyta</taxon>
        <taxon>Stylonematophyceae</taxon>
        <taxon>Stylonematales</taxon>
        <taxon>Stylonemataceae</taxon>
        <taxon>Rhodosorus</taxon>
    </lineage>
</organism>
<dbReference type="GO" id="GO:0045004">
    <property type="term" value="P:DNA replication proofreading"/>
    <property type="evidence" value="ECO:0007669"/>
    <property type="project" value="TreeGrafter"/>
</dbReference>
<dbReference type="PANTHER" id="PTHR30231">
    <property type="entry name" value="DNA POLYMERASE III SUBUNIT EPSILON"/>
    <property type="match status" value="1"/>
</dbReference>
<feature type="region of interest" description="Disordered" evidence="1">
    <location>
        <begin position="357"/>
        <end position="408"/>
    </location>
</feature>
<feature type="region of interest" description="Disordered" evidence="1">
    <location>
        <begin position="479"/>
        <end position="546"/>
    </location>
</feature>
<evidence type="ECO:0000256" key="1">
    <source>
        <dbReference type="SAM" id="MobiDB-lite"/>
    </source>
</evidence>
<dbReference type="InterPro" id="IPR012337">
    <property type="entry name" value="RNaseH-like_sf"/>
</dbReference>
<dbReference type="InterPro" id="IPR036397">
    <property type="entry name" value="RNaseH_sf"/>
</dbReference>
<evidence type="ECO:0000259" key="2">
    <source>
        <dbReference type="SMART" id="SM00479"/>
    </source>
</evidence>
<dbReference type="GO" id="GO:0003676">
    <property type="term" value="F:nucleic acid binding"/>
    <property type="evidence" value="ECO:0007669"/>
    <property type="project" value="InterPro"/>
</dbReference>
<dbReference type="AlphaFoldDB" id="A0A7S3EGQ8"/>
<dbReference type="EMBL" id="HBHW01025215">
    <property type="protein sequence ID" value="CAE0051545.1"/>
    <property type="molecule type" value="Transcribed_RNA"/>
</dbReference>
<dbReference type="GO" id="GO:0008408">
    <property type="term" value="F:3'-5' exonuclease activity"/>
    <property type="evidence" value="ECO:0007669"/>
    <property type="project" value="TreeGrafter"/>
</dbReference>
<name>A0A7S3EGQ8_9RHOD</name>
<dbReference type="EMBL" id="HBHW01025220">
    <property type="protein sequence ID" value="CAE0051550.1"/>
    <property type="molecule type" value="Transcribed_RNA"/>
</dbReference>
<feature type="compositionally biased region" description="Low complexity" evidence="1">
    <location>
        <begin position="491"/>
        <end position="505"/>
    </location>
</feature>